<reference evidence="1" key="1">
    <citation type="journal article" date="2015" name="Nature">
        <title>Complex archaea that bridge the gap between prokaryotes and eukaryotes.</title>
        <authorList>
            <person name="Spang A."/>
            <person name="Saw J.H."/>
            <person name="Jorgensen S.L."/>
            <person name="Zaremba-Niedzwiedzka K."/>
            <person name="Martijn J."/>
            <person name="Lind A.E."/>
            <person name="van Eijk R."/>
            <person name="Schleper C."/>
            <person name="Guy L."/>
            <person name="Ettema T.J."/>
        </authorList>
    </citation>
    <scope>NUCLEOTIDE SEQUENCE</scope>
</reference>
<proteinExistence type="predicted"/>
<organism evidence="1">
    <name type="scientific">marine sediment metagenome</name>
    <dbReference type="NCBI Taxonomy" id="412755"/>
    <lineage>
        <taxon>unclassified sequences</taxon>
        <taxon>metagenomes</taxon>
        <taxon>ecological metagenomes</taxon>
    </lineage>
</organism>
<sequence>MIRNKLDDSRKRVKDIEELEAAGSRIIDYVFDNPHTLKARTLIKLCAEFYQLTEEGK</sequence>
<gene>
    <name evidence="1" type="ORF">LCGC14_1323650</name>
</gene>
<accession>A0A0F9L4A4</accession>
<protein>
    <submittedName>
        <fullName evidence="1">Uncharacterized protein</fullName>
    </submittedName>
</protein>
<dbReference type="AlphaFoldDB" id="A0A0F9L4A4"/>
<comment type="caution">
    <text evidence="1">The sequence shown here is derived from an EMBL/GenBank/DDBJ whole genome shotgun (WGS) entry which is preliminary data.</text>
</comment>
<name>A0A0F9L4A4_9ZZZZ</name>
<evidence type="ECO:0000313" key="1">
    <source>
        <dbReference type="EMBL" id="KKM82026.1"/>
    </source>
</evidence>
<dbReference type="EMBL" id="LAZR01007926">
    <property type="protein sequence ID" value="KKM82026.1"/>
    <property type="molecule type" value="Genomic_DNA"/>
</dbReference>